<gene>
    <name evidence="2" type="ORF">GCM10007874_53000</name>
</gene>
<feature type="chain" id="PRO_5046929334" evidence="1">
    <location>
        <begin position="32"/>
        <end position="139"/>
    </location>
</feature>
<reference evidence="3" key="1">
    <citation type="journal article" date="2019" name="Int. J. Syst. Evol. Microbiol.">
        <title>The Global Catalogue of Microorganisms (GCM) 10K type strain sequencing project: providing services to taxonomists for standard genome sequencing and annotation.</title>
        <authorList>
            <consortium name="The Broad Institute Genomics Platform"/>
            <consortium name="The Broad Institute Genome Sequencing Center for Infectious Disease"/>
            <person name="Wu L."/>
            <person name="Ma J."/>
        </authorList>
    </citation>
    <scope>NUCLEOTIDE SEQUENCE [LARGE SCALE GENOMIC DNA]</scope>
    <source>
        <strain evidence="3">NBRC 101365</strain>
    </source>
</reference>
<evidence type="ECO:0000313" key="3">
    <source>
        <dbReference type="Proteomes" id="UP001156882"/>
    </source>
</evidence>
<evidence type="ECO:0000256" key="1">
    <source>
        <dbReference type="SAM" id="SignalP"/>
    </source>
</evidence>
<protein>
    <submittedName>
        <fullName evidence="2">Uncharacterized protein</fullName>
    </submittedName>
</protein>
<evidence type="ECO:0000313" key="2">
    <source>
        <dbReference type="EMBL" id="GLS22282.1"/>
    </source>
</evidence>
<name>A0ABQ6CRR1_9HYPH</name>
<accession>A0ABQ6CRR1</accession>
<dbReference type="Proteomes" id="UP001156882">
    <property type="component" value="Unassembled WGS sequence"/>
</dbReference>
<proteinExistence type="predicted"/>
<comment type="caution">
    <text evidence="2">The sequence shown here is derived from an EMBL/GenBank/DDBJ whole genome shotgun (WGS) entry which is preliminary data.</text>
</comment>
<keyword evidence="1" id="KW-0732">Signal</keyword>
<feature type="signal peptide" evidence="1">
    <location>
        <begin position="1"/>
        <end position="31"/>
    </location>
</feature>
<keyword evidence="3" id="KW-1185">Reference proteome</keyword>
<sequence>MVALLMSFARTSFAKISIPLVFAAFALASCAQDKQESFPTTNPFQKKCEAKGVAAGSDAMVTCIRHEGALSMGSETCSRKGMKAGTPKGDACIKTESDYVEAESACQAAGRVSSQADYDACVAERAPEAAAIKEGKRKS</sequence>
<organism evidence="2 3">
    <name type="scientific">Labrys miyagiensis</name>
    <dbReference type="NCBI Taxonomy" id="346912"/>
    <lineage>
        <taxon>Bacteria</taxon>
        <taxon>Pseudomonadati</taxon>
        <taxon>Pseudomonadota</taxon>
        <taxon>Alphaproteobacteria</taxon>
        <taxon>Hyphomicrobiales</taxon>
        <taxon>Xanthobacteraceae</taxon>
        <taxon>Labrys</taxon>
    </lineage>
</organism>
<dbReference type="EMBL" id="BSPC01000059">
    <property type="protein sequence ID" value="GLS22282.1"/>
    <property type="molecule type" value="Genomic_DNA"/>
</dbReference>